<reference evidence="1" key="2">
    <citation type="journal article" date="2024" name="Plant">
        <title>Genomic evolution and insights into agronomic trait innovations of Sesamum species.</title>
        <authorList>
            <person name="Miao H."/>
            <person name="Wang L."/>
            <person name="Qu L."/>
            <person name="Liu H."/>
            <person name="Sun Y."/>
            <person name="Le M."/>
            <person name="Wang Q."/>
            <person name="Wei S."/>
            <person name="Zheng Y."/>
            <person name="Lin W."/>
            <person name="Duan Y."/>
            <person name="Cao H."/>
            <person name="Xiong S."/>
            <person name="Wang X."/>
            <person name="Wei L."/>
            <person name="Li C."/>
            <person name="Ma Q."/>
            <person name="Ju M."/>
            <person name="Zhao R."/>
            <person name="Li G."/>
            <person name="Mu C."/>
            <person name="Tian Q."/>
            <person name="Mei H."/>
            <person name="Zhang T."/>
            <person name="Gao T."/>
            <person name="Zhang H."/>
        </authorList>
    </citation>
    <scope>NUCLEOTIDE SEQUENCE</scope>
    <source>
        <strain evidence="1">KEN8</strain>
    </source>
</reference>
<protein>
    <submittedName>
        <fullName evidence="1">Uncharacterized protein</fullName>
    </submittedName>
</protein>
<dbReference type="AlphaFoldDB" id="A0AAW2Q3Q4"/>
<gene>
    <name evidence="1" type="ORF">Scaly_1206600</name>
</gene>
<organism evidence="1">
    <name type="scientific">Sesamum calycinum</name>
    <dbReference type="NCBI Taxonomy" id="2727403"/>
    <lineage>
        <taxon>Eukaryota</taxon>
        <taxon>Viridiplantae</taxon>
        <taxon>Streptophyta</taxon>
        <taxon>Embryophyta</taxon>
        <taxon>Tracheophyta</taxon>
        <taxon>Spermatophyta</taxon>
        <taxon>Magnoliopsida</taxon>
        <taxon>eudicotyledons</taxon>
        <taxon>Gunneridae</taxon>
        <taxon>Pentapetalae</taxon>
        <taxon>asterids</taxon>
        <taxon>lamiids</taxon>
        <taxon>Lamiales</taxon>
        <taxon>Pedaliaceae</taxon>
        <taxon>Sesamum</taxon>
    </lineage>
</organism>
<evidence type="ECO:0000313" key="1">
    <source>
        <dbReference type="EMBL" id="KAL0362514.1"/>
    </source>
</evidence>
<accession>A0AAW2Q3Q4</accession>
<proteinExistence type="predicted"/>
<comment type="caution">
    <text evidence="1">The sequence shown here is derived from an EMBL/GenBank/DDBJ whole genome shotgun (WGS) entry which is preliminary data.</text>
</comment>
<reference evidence="1" key="1">
    <citation type="submission" date="2020-06" db="EMBL/GenBank/DDBJ databases">
        <authorList>
            <person name="Li T."/>
            <person name="Hu X."/>
            <person name="Zhang T."/>
            <person name="Song X."/>
            <person name="Zhang H."/>
            <person name="Dai N."/>
            <person name="Sheng W."/>
            <person name="Hou X."/>
            <person name="Wei L."/>
        </authorList>
    </citation>
    <scope>NUCLEOTIDE SEQUENCE</scope>
    <source>
        <strain evidence="1">KEN8</strain>
        <tissue evidence="1">Leaf</tissue>
    </source>
</reference>
<dbReference type="EMBL" id="JACGWM010000007">
    <property type="protein sequence ID" value="KAL0362514.1"/>
    <property type="molecule type" value="Genomic_DNA"/>
</dbReference>
<name>A0AAW2Q3Q4_9LAMI</name>
<sequence>MDPVLESGALAFGWDALTEPGHISAVIVDHMLLLDPSQPVSASGIKFLGLPFLVTESISRCRPAGSACRPVYARVDLEVPVVGHKWSFGPVRLDPPTLCCPVICVPQAALYSHGLTCRKGDSDASVVVEYSNRNVVHQESEIAVYDIAVNYVFQRKILFKSSFELILCQVQYTCRVISAQFRSSNQSHDKCITLAS</sequence>